<evidence type="ECO:0000313" key="3">
    <source>
        <dbReference type="Proteomes" id="UP000501690"/>
    </source>
</evidence>
<organism evidence="2 3">
    <name type="scientific">Vigna unguiculata</name>
    <name type="common">Cowpea</name>
    <dbReference type="NCBI Taxonomy" id="3917"/>
    <lineage>
        <taxon>Eukaryota</taxon>
        <taxon>Viridiplantae</taxon>
        <taxon>Streptophyta</taxon>
        <taxon>Embryophyta</taxon>
        <taxon>Tracheophyta</taxon>
        <taxon>Spermatophyta</taxon>
        <taxon>Magnoliopsida</taxon>
        <taxon>eudicotyledons</taxon>
        <taxon>Gunneridae</taxon>
        <taxon>Pentapetalae</taxon>
        <taxon>rosids</taxon>
        <taxon>fabids</taxon>
        <taxon>Fabales</taxon>
        <taxon>Fabaceae</taxon>
        <taxon>Papilionoideae</taxon>
        <taxon>50 kb inversion clade</taxon>
        <taxon>NPAAA clade</taxon>
        <taxon>indigoferoid/millettioid clade</taxon>
        <taxon>Phaseoleae</taxon>
        <taxon>Vigna</taxon>
    </lineage>
</organism>
<gene>
    <name evidence="2" type="ORF">DEO72_LG3g2009</name>
</gene>
<dbReference type="AlphaFoldDB" id="A0A4D6LG50"/>
<reference evidence="2 3" key="1">
    <citation type="submission" date="2019-04" db="EMBL/GenBank/DDBJ databases">
        <title>An improved genome assembly and genetic linkage map for asparagus bean, Vigna unguiculata ssp. sesquipedialis.</title>
        <authorList>
            <person name="Xia Q."/>
            <person name="Zhang R."/>
            <person name="Dong Y."/>
        </authorList>
    </citation>
    <scope>NUCLEOTIDE SEQUENCE [LARGE SCALE GENOMIC DNA]</scope>
    <source>
        <tissue evidence="2">Leaf</tissue>
    </source>
</reference>
<feature type="region of interest" description="Disordered" evidence="1">
    <location>
        <begin position="72"/>
        <end position="127"/>
    </location>
</feature>
<proteinExistence type="predicted"/>
<evidence type="ECO:0000256" key="1">
    <source>
        <dbReference type="SAM" id="MobiDB-lite"/>
    </source>
</evidence>
<protein>
    <submittedName>
        <fullName evidence="2">Uncharacterized protein</fullName>
    </submittedName>
</protein>
<name>A0A4D6LG50_VIGUN</name>
<dbReference type="EMBL" id="CP039347">
    <property type="protein sequence ID" value="QCD87473.1"/>
    <property type="molecule type" value="Genomic_DNA"/>
</dbReference>
<evidence type="ECO:0000313" key="2">
    <source>
        <dbReference type="EMBL" id="QCD87473.1"/>
    </source>
</evidence>
<feature type="compositionally biased region" description="Basic and acidic residues" evidence="1">
    <location>
        <begin position="104"/>
        <end position="127"/>
    </location>
</feature>
<feature type="compositionally biased region" description="Gly residues" evidence="1">
    <location>
        <begin position="92"/>
        <end position="101"/>
    </location>
</feature>
<keyword evidence="3" id="KW-1185">Reference proteome</keyword>
<dbReference type="Proteomes" id="UP000501690">
    <property type="component" value="Linkage Group LG3"/>
</dbReference>
<accession>A0A4D6LG50</accession>
<sequence length="127" mass="14026">MTPICLIPLKAADSRGNKSLPPFTIYCMQQTNTEREILSTVMQNLVVSGEVNLLLLKNEGFEVQRGRRCHGGRNHIASTERGHGEGPELEGELGGCGGSGCGVRESEGKELQRRRRREEEGFAKFEP</sequence>